<keyword evidence="10" id="KW-1185">Reference proteome</keyword>
<sequence length="677" mass="73743">MSIQILPARLANQIAAGEVVERPASVVKELVENSLDAGATKIEVELQQGGAKSILIRDNGCGVDKAQLELALSRHATSKLTSLDDLEAIVSLGFRGEALASISSVSRLAFSSKPAQQPQAWQAIAEGRDMQVQVQPTAHPNGTSVEVADLFFNTPARRRFLKSEKTEFSHIDTLIKRLALSHFEVHFILKHNGKVVRNFRPATTLAQKEKRVAAICSGQFMQHALAVEACHGDIRVSGWIVEPSGARGQNDAQYCYVNGRMMRDKLINHAIRQAYAEQLPSELFAAYVLYIDLPPSEVDVNVHPAKHEVRFHQSRLVHDFILQTLQSALKSTQGQANGTQLNVASVREVAAESSSWHSSSHVDASGTASHPVEQYNAYPNSDLTSDGSGQSNTSAYATAAAHPGKHQYQGGQQVSQADIARYSALLDTRDTLSDEALSEAAQTSQITQAYTAGEAVKQQKPVGEHEPLPWREGESQHSTAATPVNLPQNASSELGKPIALVEPNYVLLQRQELCILSLPHGWRYVCKSQLLGYWHQGGPSQPLLLPLSIKVGESLAAVAEFHLSSLNKLGIGLKSPGRGTIIVTKVPPQMREVPLADVIAAMVQFLQSYNDVLKGDTAVALCDFISVQLMAHKSFNQWSQAELLLQQLTPILTQQPDLLALITRPLNITATIKEFSL</sequence>
<dbReference type="OrthoDB" id="9763467at2"/>
<evidence type="ECO:0000256" key="2">
    <source>
        <dbReference type="ARBA" id="ARBA00021975"/>
    </source>
</evidence>
<dbReference type="InterPro" id="IPR042121">
    <property type="entry name" value="MutL_C_regsub"/>
</dbReference>
<keyword evidence="4 5" id="KW-0234">DNA repair</keyword>
<keyword evidence="9" id="KW-0378">Hydrolase</keyword>
<dbReference type="CDD" id="cd16926">
    <property type="entry name" value="HATPase_MutL-MLH-PMS-like"/>
    <property type="match status" value="1"/>
</dbReference>
<feature type="domain" description="MutL C-terminal dimerisation" evidence="7">
    <location>
        <begin position="497"/>
        <end position="639"/>
    </location>
</feature>
<evidence type="ECO:0000256" key="4">
    <source>
        <dbReference type="ARBA" id="ARBA00023204"/>
    </source>
</evidence>
<reference evidence="9 10" key="1">
    <citation type="submission" date="2018-09" db="EMBL/GenBank/DDBJ databases">
        <authorList>
            <person name="Wang F."/>
        </authorList>
    </citation>
    <scope>NUCLEOTIDE SEQUENCE [LARGE SCALE GENOMIC DNA]</scope>
    <source>
        <strain evidence="9 10">PLHSC7-2</strain>
    </source>
</reference>
<dbReference type="Pfam" id="PF13589">
    <property type="entry name" value="HATPase_c_3"/>
    <property type="match status" value="1"/>
</dbReference>
<proteinExistence type="inferred from homology"/>
<organism evidence="9 10">
    <name type="scientific">Motilimonas pumila</name>
    <dbReference type="NCBI Taxonomy" id="2303987"/>
    <lineage>
        <taxon>Bacteria</taxon>
        <taxon>Pseudomonadati</taxon>
        <taxon>Pseudomonadota</taxon>
        <taxon>Gammaproteobacteria</taxon>
        <taxon>Alteromonadales</taxon>
        <taxon>Alteromonadales genera incertae sedis</taxon>
        <taxon>Motilimonas</taxon>
    </lineage>
</organism>
<dbReference type="GO" id="GO:0006298">
    <property type="term" value="P:mismatch repair"/>
    <property type="evidence" value="ECO:0007669"/>
    <property type="project" value="UniProtKB-UniRule"/>
</dbReference>
<feature type="domain" description="DNA mismatch repair protein S5" evidence="8">
    <location>
        <begin position="212"/>
        <end position="330"/>
    </location>
</feature>
<comment type="caution">
    <text evidence="9">The sequence shown here is derived from an EMBL/GenBank/DDBJ whole genome shotgun (WGS) entry which is preliminary data.</text>
</comment>
<dbReference type="HAMAP" id="MF_00149">
    <property type="entry name" value="DNA_mis_repair"/>
    <property type="match status" value="1"/>
</dbReference>
<dbReference type="RefSeq" id="WP_119912235.1">
    <property type="nucleotide sequence ID" value="NZ_QZCH01000035.1"/>
</dbReference>
<feature type="region of interest" description="Disordered" evidence="6">
    <location>
        <begin position="354"/>
        <end position="413"/>
    </location>
</feature>
<dbReference type="InterPro" id="IPR020568">
    <property type="entry name" value="Ribosomal_Su5_D2-typ_SF"/>
</dbReference>
<dbReference type="SUPFAM" id="SSF54211">
    <property type="entry name" value="Ribosomal protein S5 domain 2-like"/>
    <property type="match status" value="1"/>
</dbReference>
<evidence type="ECO:0000256" key="5">
    <source>
        <dbReference type="HAMAP-Rule" id="MF_00149"/>
    </source>
</evidence>
<dbReference type="GO" id="GO:0016887">
    <property type="term" value="F:ATP hydrolysis activity"/>
    <property type="evidence" value="ECO:0007669"/>
    <property type="project" value="InterPro"/>
</dbReference>
<keyword evidence="9" id="KW-0540">Nuclease</keyword>
<feature type="compositionally biased region" description="Polar residues" evidence="6">
    <location>
        <begin position="476"/>
        <end position="488"/>
    </location>
</feature>
<dbReference type="AlphaFoldDB" id="A0A418YA88"/>
<dbReference type="Gene3D" id="3.30.1540.20">
    <property type="entry name" value="MutL, C-terminal domain, dimerisation subdomain"/>
    <property type="match status" value="1"/>
</dbReference>
<feature type="compositionally biased region" description="Polar residues" evidence="6">
    <location>
        <begin position="377"/>
        <end position="396"/>
    </location>
</feature>
<dbReference type="FunFam" id="3.30.230.10:FF:000013">
    <property type="entry name" value="DNA mismatch repair endonuclease MutL"/>
    <property type="match status" value="1"/>
</dbReference>
<dbReference type="Gene3D" id="3.30.1370.100">
    <property type="entry name" value="MutL, C-terminal domain, regulatory subdomain"/>
    <property type="match status" value="1"/>
</dbReference>
<dbReference type="NCBIfam" id="TIGR00585">
    <property type="entry name" value="mutl"/>
    <property type="match status" value="1"/>
</dbReference>
<dbReference type="SUPFAM" id="SSF55874">
    <property type="entry name" value="ATPase domain of HSP90 chaperone/DNA topoisomerase II/histidine kinase"/>
    <property type="match status" value="1"/>
</dbReference>
<dbReference type="PANTHER" id="PTHR10073">
    <property type="entry name" value="DNA MISMATCH REPAIR PROTEIN MLH, PMS, MUTL"/>
    <property type="match status" value="1"/>
</dbReference>
<dbReference type="CDD" id="cd03482">
    <property type="entry name" value="MutL_Trans_MutL"/>
    <property type="match status" value="1"/>
</dbReference>
<comment type="similarity">
    <text evidence="1 5">Belongs to the DNA mismatch repair MutL/HexB family.</text>
</comment>
<dbReference type="FunFam" id="3.30.565.10:FF:000003">
    <property type="entry name" value="DNA mismatch repair endonuclease MutL"/>
    <property type="match status" value="1"/>
</dbReference>
<dbReference type="GO" id="GO:0005524">
    <property type="term" value="F:ATP binding"/>
    <property type="evidence" value="ECO:0007669"/>
    <property type="project" value="InterPro"/>
</dbReference>
<accession>A0A418YA88</accession>
<feature type="compositionally biased region" description="Basic and acidic residues" evidence="6">
    <location>
        <begin position="462"/>
        <end position="475"/>
    </location>
</feature>
<dbReference type="InterPro" id="IPR036890">
    <property type="entry name" value="HATPase_C_sf"/>
</dbReference>
<dbReference type="InterPro" id="IPR002099">
    <property type="entry name" value="MutL/Mlh/PMS"/>
</dbReference>
<evidence type="ECO:0000256" key="1">
    <source>
        <dbReference type="ARBA" id="ARBA00006082"/>
    </source>
</evidence>
<dbReference type="Proteomes" id="UP000283255">
    <property type="component" value="Unassembled WGS sequence"/>
</dbReference>
<dbReference type="SMART" id="SM01340">
    <property type="entry name" value="DNA_mis_repair"/>
    <property type="match status" value="1"/>
</dbReference>
<dbReference type="GO" id="GO:0030983">
    <property type="term" value="F:mismatched DNA binding"/>
    <property type="evidence" value="ECO:0007669"/>
    <property type="project" value="InterPro"/>
</dbReference>
<dbReference type="Gene3D" id="3.30.565.10">
    <property type="entry name" value="Histidine kinase-like ATPase, C-terminal domain"/>
    <property type="match status" value="1"/>
</dbReference>
<dbReference type="GO" id="GO:0004519">
    <property type="term" value="F:endonuclease activity"/>
    <property type="evidence" value="ECO:0007669"/>
    <property type="project" value="UniProtKB-KW"/>
</dbReference>
<evidence type="ECO:0000256" key="3">
    <source>
        <dbReference type="ARBA" id="ARBA00022763"/>
    </source>
</evidence>
<dbReference type="InterPro" id="IPR014721">
    <property type="entry name" value="Ribsml_uS5_D2-typ_fold_subgr"/>
</dbReference>
<dbReference type="Pfam" id="PF01119">
    <property type="entry name" value="DNA_mis_repair"/>
    <property type="match status" value="1"/>
</dbReference>
<dbReference type="PANTHER" id="PTHR10073:SF12">
    <property type="entry name" value="DNA MISMATCH REPAIR PROTEIN MLH1"/>
    <property type="match status" value="1"/>
</dbReference>
<dbReference type="Gene3D" id="3.30.230.10">
    <property type="match status" value="1"/>
</dbReference>
<comment type="function">
    <text evidence="5">This protein is involved in the repair of mismatches in DNA. It is required for dam-dependent methyl-directed DNA mismatch repair. May act as a 'molecular matchmaker', a protein that promotes the formation of a stable complex between two or more DNA-binding proteins in an ATP-dependent manner without itself being part of a final effector complex.</text>
</comment>
<dbReference type="InterPro" id="IPR038973">
    <property type="entry name" value="MutL/Mlh/Pms-like"/>
</dbReference>
<protein>
    <recommendedName>
        <fullName evidence="2 5">DNA mismatch repair protein MutL</fullName>
    </recommendedName>
</protein>
<dbReference type="EMBL" id="QZCH01000035">
    <property type="protein sequence ID" value="RJG39457.1"/>
    <property type="molecule type" value="Genomic_DNA"/>
</dbReference>
<evidence type="ECO:0000259" key="7">
    <source>
        <dbReference type="SMART" id="SM00853"/>
    </source>
</evidence>
<reference evidence="9 10" key="2">
    <citation type="submission" date="2019-01" db="EMBL/GenBank/DDBJ databases">
        <title>Motilimonas pumilus sp. nov., isolated from the gut of sea cucumber (Apostichopus japonicus).</title>
        <authorList>
            <person name="Wang F.-Q."/>
            <person name="Ren L.-H."/>
            <person name="Lin Y.-W."/>
            <person name="Sun G.-H."/>
            <person name="Du Z.-J."/>
            <person name="Zhao J.-X."/>
            <person name="Liu X.-J."/>
            <person name="Liu L.-J."/>
        </authorList>
    </citation>
    <scope>NUCLEOTIDE SEQUENCE [LARGE SCALE GENOMIC DNA]</scope>
    <source>
        <strain evidence="9 10">PLHSC7-2</strain>
    </source>
</reference>
<dbReference type="InterPro" id="IPR013507">
    <property type="entry name" value="DNA_mismatch_S5_2-like"/>
</dbReference>
<dbReference type="GO" id="GO:0032300">
    <property type="term" value="C:mismatch repair complex"/>
    <property type="evidence" value="ECO:0007669"/>
    <property type="project" value="InterPro"/>
</dbReference>
<dbReference type="Pfam" id="PF08676">
    <property type="entry name" value="MutL_C"/>
    <property type="match status" value="1"/>
</dbReference>
<evidence type="ECO:0000256" key="6">
    <source>
        <dbReference type="SAM" id="MobiDB-lite"/>
    </source>
</evidence>
<dbReference type="InterPro" id="IPR014762">
    <property type="entry name" value="DNA_mismatch_repair_CS"/>
</dbReference>
<dbReference type="InterPro" id="IPR037198">
    <property type="entry name" value="MutL_C_sf"/>
</dbReference>
<feature type="compositionally biased region" description="Low complexity" evidence="6">
    <location>
        <begin position="354"/>
        <end position="365"/>
    </location>
</feature>
<gene>
    <name evidence="5 9" type="primary">mutL</name>
    <name evidence="9" type="ORF">D1Z90_18250</name>
</gene>
<dbReference type="GO" id="GO:0140664">
    <property type="term" value="F:ATP-dependent DNA damage sensor activity"/>
    <property type="evidence" value="ECO:0007669"/>
    <property type="project" value="InterPro"/>
</dbReference>
<dbReference type="NCBIfam" id="NF000948">
    <property type="entry name" value="PRK00095.1-1"/>
    <property type="match status" value="1"/>
</dbReference>
<dbReference type="SUPFAM" id="SSF118116">
    <property type="entry name" value="DNA mismatch repair protein MutL"/>
    <property type="match status" value="1"/>
</dbReference>
<dbReference type="PROSITE" id="PS00058">
    <property type="entry name" value="DNA_MISMATCH_REPAIR_1"/>
    <property type="match status" value="1"/>
</dbReference>
<dbReference type="InterPro" id="IPR014790">
    <property type="entry name" value="MutL_C"/>
</dbReference>
<evidence type="ECO:0000313" key="9">
    <source>
        <dbReference type="EMBL" id="RJG39457.1"/>
    </source>
</evidence>
<keyword evidence="9" id="KW-0255">Endonuclease</keyword>
<evidence type="ECO:0000259" key="8">
    <source>
        <dbReference type="SMART" id="SM01340"/>
    </source>
</evidence>
<feature type="region of interest" description="Disordered" evidence="6">
    <location>
        <begin position="454"/>
        <end position="488"/>
    </location>
</feature>
<keyword evidence="3 5" id="KW-0227">DNA damage</keyword>
<evidence type="ECO:0000313" key="10">
    <source>
        <dbReference type="Proteomes" id="UP000283255"/>
    </source>
</evidence>
<name>A0A418YA88_9GAMM</name>
<dbReference type="InterPro" id="IPR020667">
    <property type="entry name" value="DNA_mismatch_repair_MutL"/>
</dbReference>
<dbReference type="SMART" id="SM00853">
    <property type="entry name" value="MutL_C"/>
    <property type="match status" value="1"/>
</dbReference>
<dbReference type="InterPro" id="IPR042120">
    <property type="entry name" value="MutL_C_dimsub"/>
</dbReference>